<dbReference type="EMBL" id="NEVH01011877">
    <property type="protein sequence ID" value="PNF31451.1"/>
    <property type="molecule type" value="Genomic_DNA"/>
</dbReference>
<dbReference type="EMBL" id="NEVH01011877">
    <property type="protein sequence ID" value="PNF31449.1"/>
    <property type="molecule type" value="Genomic_DNA"/>
</dbReference>
<dbReference type="InParanoid" id="A0A2J7QS81"/>
<dbReference type="InterPro" id="IPR013783">
    <property type="entry name" value="Ig-like_fold"/>
</dbReference>
<dbReference type="Proteomes" id="UP000235965">
    <property type="component" value="Unassembled WGS sequence"/>
</dbReference>
<dbReference type="AlphaFoldDB" id="A0A2J7QS81"/>
<organism evidence="4 5">
    <name type="scientific">Cryptotermes secundus</name>
    <dbReference type="NCBI Taxonomy" id="105785"/>
    <lineage>
        <taxon>Eukaryota</taxon>
        <taxon>Metazoa</taxon>
        <taxon>Ecdysozoa</taxon>
        <taxon>Arthropoda</taxon>
        <taxon>Hexapoda</taxon>
        <taxon>Insecta</taxon>
        <taxon>Pterygota</taxon>
        <taxon>Neoptera</taxon>
        <taxon>Polyneoptera</taxon>
        <taxon>Dictyoptera</taxon>
        <taxon>Blattodea</taxon>
        <taxon>Blattoidea</taxon>
        <taxon>Termitoidae</taxon>
        <taxon>Kalotermitidae</taxon>
        <taxon>Cryptotermitinae</taxon>
        <taxon>Cryptotermes</taxon>
    </lineage>
</organism>
<keyword evidence="1" id="KW-1133">Transmembrane helix</keyword>
<evidence type="ECO:0000256" key="2">
    <source>
        <dbReference type="SAM" id="SignalP"/>
    </source>
</evidence>
<dbReference type="SMART" id="SM00060">
    <property type="entry name" value="FN3"/>
    <property type="match status" value="1"/>
</dbReference>
<proteinExistence type="predicted"/>
<feature type="signal peptide" evidence="2">
    <location>
        <begin position="1"/>
        <end position="18"/>
    </location>
</feature>
<dbReference type="InterPro" id="IPR032073">
    <property type="entry name" value="FNDC5_C"/>
</dbReference>
<sequence length="338" mass="36641">MVILATLLVLHGASLVGSMPGAGAPENITIVFLSPNSVKVSWSATMDNVEKYDVNYKPTNASSRISDVVAGNSNFITLNNLVPSTQYQVTVVAVKGGRRYRSRPTIFLTMEPPEPPNTSAQRHPDSIITGVPTTVPSNSEDLPSSKNPQQNIQVRGVEVGIVLLVLVVWIAAIALFFNRWGKIRMLLPYQPDYKEQLKVPGSGACAAVVGGGPCSGQQHGSSQGCPQHLHWSAHQHFDFNQWPGPSTRPASRPRVNSAIYIHSALGAGGHDSEFSRLQPFRSELWRRARSAENIPLSGMDPQQHPHHGADCKNVIPAVLPVLSISGPSPPEEQLDQHF</sequence>
<dbReference type="Gene3D" id="2.60.40.10">
    <property type="entry name" value="Immunoglobulins"/>
    <property type="match status" value="1"/>
</dbReference>
<feature type="domain" description="Fibronectin type-III" evidence="3">
    <location>
        <begin position="24"/>
        <end position="115"/>
    </location>
</feature>
<protein>
    <recommendedName>
        <fullName evidence="3">Fibronectin type-III domain-containing protein</fullName>
    </recommendedName>
</protein>
<feature type="chain" id="PRO_5014559399" description="Fibronectin type-III domain-containing protein" evidence="2">
    <location>
        <begin position="19"/>
        <end position="338"/>
    </location>
</feature>
<keyword evidence="5" id="KW-1185">Reference proteome</keyword>
<dbReference type="InterPro" id="IPR036116">
    <property type="entry name" value="FN3_sf"/>
</dbReference>
<keyword evidence="1" id="KW-0472">Membrane</keyword>
<name>A0A2J7QS81_9NEOP</name>
<dbReference type="InterPro" id="IPR003961">
    <property type="entry name" value="FN3_dom"/>
</dbReference>
<evidence type="ECO:0000256" key="1">
    <source>
        <dbReference type="SAM" id="Phobius"/>
    </source>
</evidence>
<feature type="transmembrane region" description="Helical" evidence="1">
    <location>
        <begin position="159"/>
        <end position="177"/>
    </location>
</feature>
<dbReference type="Pfam" id="PF00041">
    <property type="entry name" value="fn3"/>
    <property type="match status" value="1"/>
</dbReference>
<gene>
    <name evidence="4" type="ORF">B7P43_G03411</name>
</gene>
<comment type="caution">
    <text evidence="4">The sequence shown here is derived from an EMBL/GenBank/DDBJ whole genome shotgun (WGS) entry which is preliminary data.</text>
</comment>
<accession>A0A2J7QS81</accession>
<dbReference type="PANTHER" id="PTHR21104:SF2">
    <property type="entry name" value="FIBRONECTIN TYPE-III DOMAIN-CONTAINING PROTEIN"/>
    <property type="match status" value="1"/>
</dbReference>
<dbReference type="SUPFAM" id="SSF49265">
    <property type="entry name" value="Fibronectin type III"/>
    <property type="match status" value="1"/>
</dbReference>
<dbReference type="OrthoDB" id="9949424at2759"/>
<dbReference type="Pfam" id="PF16066">
    <property type="entry name" value="DUF4808"/>
    <property type="match status" value="1"/>
</dbReference>
<evidence type="ECO:0000259" key="3">
    <source>
        <dbReference type="PROSITE" id="PS50853"/>
    </source>
</evidence>
<dbReference type="PANTHER" id="PTHR21104">
    <property type="entry name" value="FIBRONECTIN TYPE III DOMAIN-CONTAINING PROTEIN"/>
    <property type="match status" value="1"/>
</dbReference>
<reference evidence="4 5" key="1">
    <citation type="submission" date="2017-12" db="EMBL/GenBank/DDBJ databases">
        <title>Hemimetabolous genomes reveal molecular basis of termite eusociality.</title>
        <authorList>
            <person name="Harrison M.C."/>
            <person name="Jongepier E."/>
            <person name="Robertson H.M."/>
            <person name="Arning N."/>
            <person name="Bitard-Feildel T."/>
            <person name="Chao H."/>
            <person name="Childers C.P."/>
            <person name="Dinh H."/>
            <person name="Doddapaneni H."/>
            <person name="Dugan S."/>
            <person name="Gowin J."/>
            <person name="Greiner C."/>
            <person name="Han Y."/>
            <person name="Hu H."/>
            <person name="Hughes D.S.T."/>
            <person name="Huylmans A.-K."/>
            <person name="Kemena C."/>
            <person name="Kremer L.P.M."/>
            <person name="Lee S.L."/>
            <person name="Lopez-Ezquerra A."/>
            <person name="Mallet L."/>
            <person name="Monroy-Kuhn J.M."/>
            <person name="Moser A."/>
            <person name="Murali S.C."/>
            <person name="Muzny D.M."/>
            <person name="Otani S."/>
            <person name="Piulachs M.-D."/>
            <person name="Poelchau M."/>
            <person name="Qu J."/>
            <person name="Schaub F."/>
            <person name="Wada-Katsumata A."/>
            <person name="Worley K.C."/>
            <person name="Xie Q."/>
            <person name="Ylla G."/>
            <person name="Poulsen M."/>
            <person name="Gibbs R.A."/>
            <person name="Schal C."/>
            <person name="Richards S."/>
            <person name="Belles X."/>
            <person name="Korb J."/>
            <person name="Bornberg-Bauer E."/>
        </authorList>
    </citation>
    <scope>NUCLEOTIDE SEQUENCE [LARGE SCALE GENOMIC DNA]</scope>
    <source>
        <tissue evidence="4">Whole body</tissue>
    </source>
</reference>
<keyword evidence="2" id="KW-0732">Signal</keyword>
<evidence type="ECO:0000313" key="4">
    <source>
        <dbReference type="EMBL" id="PNF31449.1"/>
    </source>
</evidence>
<dbReference type="CDD" id="cd00063">
    <property type="entry name" value="FN3"/>
    <property type="match status" value="1"/>
</dbReference>
<keyword evidence="1" id="KW-0812">Transmembrane</keyword>
<evidence type="ECO:0000313" key="5">
    <source>
        <dbReference type="Proteomes" id="UP000235965"/>
    </source>
</evidence>
<dbReference type="PROSITE" id="PS50853">
    <property type="entry name" value="FN3"/>
    <property type="match status" value="1"/>
</dbReference>